<dbReference type="PANTHER" id="PTHR42973:SF13">
    <property type="entry name" value="FAD-BINDING PCMH-TYPE DOMAIN-CONTAINING PROTEIN"/>
    <property type="match status" value="1"/>
</dbReference>
<evidence type="ECO:0000256" key="1">
    <source>
        <dbReference type="ARBA" id="ARBA00005466"/>
    </source>
</evidence>
<evidence type="ECO:0000256" key="3">
    <source>
        <dbReference type="ARBA" id="ARBA00022827"/>
    </source>
</evidence>
<keyword evidence="4" id="KW-0560">Oxidoreductase</keyword>
<evidence type="ECO:0000313" key="7">
    <source>
        <dbReference type="Proteomes" id="UP001521785"/>
    </source>
</evidence>
<evidence type="ECO:0000313" key="6">
    <source>
        <dbReference type="EMBL" id="KAL1599829.1"/>
    </source>
</evidence>
<name>A0ABR3R5W0_9PLEO</name>
<proteinExistence type="inferred from homology"/>
<dbReference type="InterPro" id="IPR050416">
    <property type="entry name" value="FAD-linked_Oxidoreductase"/>
</dbReference>
<dbReference type="EMBL" id="JAKJXO020000010">
    <property type="protein sequence ID" value="KAL1599829.1"/>
    <property type="molecule type" value="Genomic_DNA"/>
</dbReference>
<accession>A0ABR3R5W0</accession>
<keyword evidence="3" id="KW-0274">FAD</keyword>
<dbReference type="Gene3D" id="3.30.465.10">
    <property type="match status" value="1"/>
</dbReference>
<evidence type="ECO:0008006" key="8">
    <source>
        <dbReference type="Google" id="ProtNLM"/>
    </source>
</evidence>
<organism evidence="6 7">
    <name type="scientific">Paraconiothyrium brasiliense</name>
    <dbReference type="NCBI Taxonomy" id="300254"/>
    <lineage>
        <taxon>Eukaryota</taxon>
        <taxon>Fungi</taxon>
        <taxon>Dikarya</taxon>
        <taxon>Ascomycota</taxon>
        <taxon>Pezizomycotina</taxon>
        <taxon>Dothideomycetes</taxon>
        <taxon>Pleosporomycetidae</taxon>
        <taxon>Pleosporales</taxon>
        <taxon>Massarineae</taxon>
        <taxon>Didymosphaeriaceae</taxon>
        <taxon>Paraconiothyrium</taxon>
    </lineage>
</organism>
<dbReference type="Proteomes" id="UP001521785">
    <property type="component" value="Unassembled WGS sequence"/>
</dbReference>
<comment type="caution">
    <text evidence="6">The sequence shown here is derived from an EMBL/GenBank/DDBJ whole genome shotgun (WGS) entry which is preliminary data.</text>
</comment>
<dbReference type="InterPro" id="IPR016169">
    <property type="entry name" value="FAD-bd_PCMH_sub2"/>
</dbReference>
<evidence type="ECO:0000256" key="4">
    <source>
        <dbReference type="ARBA" id="ARBA00023002"/>
    </source>
</evidence>
<feature type="region of interest" description="Disordered" evidence="5">
    <location>
        <begin position="128"/>
        <end position="147"/>
    </location>
</feature>
<dbReference type="SUPFAM" id="SSF56176">
    <property type="entry name" value="FAD-binding/transporter-associated domain-like"/>
    <property type="match status" value="1"/>
</dbReference>
<sequence length="147" mass="16838">MILPNATIITVSENQHSELYWALRGAGGGNFGVITSFLMQTFPQGLVYAGQRVWNETYTERVMDEVYDLYTAQDNNTDMSFWYYYGYVQSNDRFTLAGTQRYFYPDENPRPFERINKIPAVTESQQINSLGNLSGPGRIPTVQPPTR</sequence>
<dbReference type="PANTHER" id="PTHR42973">
    <property type="entry name" value="BINDING OXIDOREDUCTASE, PUTATIVE (AFU_ORTHOLOGUE AFUA_1G17690)-RELATED"/>
    <property type="match status" value="1"/>
</dbReference>
<dbReference type="InterPro" id="IPR036318">
    <property type="entry name" value="FAD-bd_PCMH-like_sf"/>
</dbReference>
<evidence type="ECO:0000256" key="5">
    <source>
        <dbReference type="SAM" id="MobiDB-lite"/>
    </source>
</evidence>
<keyword evidence="7" id="KW-1185">Reference proteome</keyword>
<keyword evidence="2" id="KW-0285">Flavoprotein</keyword>
<dbReference type="Gene3D" id="3.40.462.20">
    <property type="match status" value="1"/>
</dbReference>
<protein>
    <recommendedName>
        <fullName evidence="8">Berberine/berberine-like domain-containing protein</fullName>
    </recommendedName>
</protein>
<reference evidence="6 7" key="1">
    <citation type="submission" date="2024-02" db="EMBL/GenBank/DDBJ databases">
        <title>De novo assembly and annotation of 12 fungi associated with fruit tree decline syndrome in Ontario, Canada.</title>
        <authorList>
            <person name="Sulman M."/>
            <person name="Ellouze W."/>
            <person name="Ilyukhin E."/>
        </authorList>
    </citation>
    <scope>NUCLEOTIDE SEQUENCE [LARGE SCALE GENOMIC DNA]</scope>
    <source>
        <strain evidence="6 7">M42-189</strain>
    </source>
</reference>
<comment type="similarity">
    <text evidence="1">Belongs to the oxygen-dependent FAD-linked oxidoreductase family.</text>
</comment>
<evidence type="ECO:0000256" key="2">
    <source>
        <dbReference type="ARBA" id="ARBA00022630"/>
    </source>
</evidence>
<gene>
    <name evidence="6" type="ORF">SLS60_007634</name>
</gene>